<sequence>MPDVAALLALGQGPRQRPQQKWTIIVHRRTPLMPRWWLMHLCWNKLNNYLVRNFSSVGGGLVKERRNSPWALVQIDDAVIRKIADPGRNSSCELGVSKLQLLS</sequence>
<organism evidence="1">
    <name type="scientific">Cladocopium goreaui</name>
    <dbReference type="NCBI Taxonomy" id="2562237"/>
    <lineage>
        <taxon>Eukaryota</taxon>
        <taxon>Sar</taxon>
        <taxon>Alveolata</taxon>
        <taxon>Dinophyceae</taxon>
        <taxon>Suessiales</taxon>
        <taxon>Symbiodiniaceae</taxon>
        <taxon>Cladocopium</taxon>
    </lineage>
</organism>
<name>A0A9P1C0C8_9DINO</name>
<dbReference type="EMBL" id="CAMXCT020000725">
    <property type="protein sequence ID" value="CAL1135933.1"/>
    <property type="molecule type" value="Genomic_DNA"/>
</dbReference>
<gene>
    <name evidence="1" type="ORF">C1SCF055_LOCUS10239</name>
</gene>
<protein>
    <submittedName>
        <fullName evidence="1">Uncharacterized protein</fullName>
    </submittedName>
</protein>
<accession>A0A9P1C0C8</accession>
<dbReference type="EMBL" id="CAMXCT030000725">
    <property type="protein sequence ID" value="CAL4769870.1"/>
    <property type="molecule type" value="Genomic_DNA"/>
</dbReference>
<proteinExistence type="predicted"/>
<dbReference type="EMBL" id="CAMXCT010000725">
    <property type="protein sequence ID" value="CAI3982558.1"/>
    <property type="molecule type" value="Genomic_DNA"/>
</dbReference>
<dbReference type="AlphaFoldDB" id="A0A9P1C0C8"/>
<reference evidence="1" key="1">
    <citation type="submission" date="2022-10" db="EMBL/GenBank/DDBJ databases">
        <authorList>
            <person name="Chen Y."/>
            <person name="Dougan E. K."/>
            <person name="Chan C."/>
            <person name="Rhodes N."/>
            <person name="Thang M."/>
        </authorList>
    </citation>
    <scope>NUCLEOTIDE SEQUENCE</scope>
</reference>
<evidence type="ECO:0000313" key="1">
    <source>
        <dbReference type="EMBL" id="CAI3982558.1"/>
    </source>
</evidence>
<comment type="caution">
    <text evidence="1">The sequence shown here is derived from an EMBL/GenBank/DDBJ whole genome shotgun (WGS) entry which is preliminary data.</text>
</comment>
<reference evidence="2" key="2">
    <citation type="submission" date="2024-04" db="EMBL/GenBank/DDBJ databases">
        <authorList>
            <person name="Chen Y."/>
            <person name="Shah S."/>
            <person name="Dougan E. K."/>
            <person name="Thang M."/>
            <person name="Chan C."/>
        </authorList>
    </citation>
    <scope>NUCLEOTIDE SEQUENCE [LARGE SCALE GENOMIC DNA]</scope>
</reference>
<keyword evidence="3" id="KW-1185">Reference proteome</keyword>
<evidence type="ECO:0000313" key="2">
    <source>
        <dbReference type="EMBL" id="CAL1135933.1"/>
    </source>
</evidence>
<evidence type="ECO:0000313" key="3">
    <source>
        <dbReference type="Proteomes" id="UP001152797"/>
    </source>
</evidence>
<dbReference type="Proteomes" id="UP001152797">
    <property type="component" value="Unassembled WGS sequence"/>
</dbReference>